<sequence>MLWFVRLGVVLEKNNESYEENNFGSTKIEFTDNGKDNYPQKINRINTAVSEAINTASNSTEYCVLPNNIPHLHDDTKLKGRRLVDIGNIFSSIQSINGHAPFGCSFSDMEATKEARQDLASTIYFKCKNCNTEKKIQTESYAEEETCMNFNTATAAVSVSMAIGVEFSQLGEFFAALDVPFMCKSTWNTRQEQIVNDKRFFAVCSYNYCRN</sequence>
<feature type="domain" description="Mutator-like transposase" evidence="1">
    <location>
        <begin position="80"/>
        <end position="195"/>
    </location>
</feature>
<evidence type="ECO:0000313" key="3">
    <source>
        <dbReference type="Proteomes" id="UP001159363"/>
    </source>
</evidence>
<dbReference type="Pfam" id="PF20700">
    <property type="entry name" value="Mutator"/>
    <property type="match status" value="1"/>
</dbReference>
<gene>
    <name evidence="2" type="ORF">PR048_019547</name>
</gene>
<keyword evidence="3" id="KW-1185">Reference proteome</keyword>
<proteinExistence type="predicted"/>
<accession>A0ABQ9H3R3</accession>
<reference evidence="2 3" key="1">
    <citation type="submission" date="2023-02" db="EMBL/GenBank/DDBJ databases">
        <title>LHISI_Scaffold_Assembly.</title>
        <authorList>
            <person name="Stuart O.P."/>
            <person name="Cleave R."/>
            <person name="Magrath M.J.L."/>
            <person name="Mikheyev A.S."/>
        </authorList>
    </citation>
    <scope>NUCLEOTIDE SEQUENCE [LARGE SCALE GENOMIC DNA]</scope>
    <source>
        <strain evidence="2">Daus_M_001</strain>
        <tissue evidence="2">Leg muscle</tissue>
    </source>
</reference>
<evidence type="ECO:0000259" key="1">
    <source>
        <dbReference type="Pfam" id="PF20700"/>
    </source>
</evidence>
<protein>
    <recommendedName>
        <fullName evidence="1">Mutator-like transposase domain-containing protein</fullName>
    </recommendedName>
</protein>
<dbReference type="Proteomes" id="UP001159363">
    <property type="component" value="Chromosome 6"/>
</dbReference>
<organism evidence="2 3">
    <name type="scientific">Dryococelus australis</name>
    <dbReference type="NCBI Taxonomy" id="614101"/>
    <lineage>
        <taxon>Eukaryota</taxon>
        <taxon>Metazoa</taxon>
        <taxon>Ecdysozoa</taxon>
        <taxon>Arthropoda</taxon>
        <taxon>Hexapoda</taxon>
        <taxon>Insecta</taxon>
        <taxon>Pterygota</taxon>
        <taxon>Neoptera</taxon>
        <taxon>Polyneoptera</taxon>
        <taxon>Phasmatodea</taxon>
        <taxon>Verophasmatodea</taxon>
        <taxon>Anareolatae</taxon>
        <taxon>Phasmatidae</taxon>
        <taxon>Eurycanthinae</taxon>
        <taxon>Dryococelus</taxon>
    </lineage>
</organism>
<dbReference type="InterPro" id="IPR049012">
    <property type="entry name" value="Mutator_transp_dom"/>
</dbReference>
<name>A0ABQ9H3R3_9NEOP</name>
<evidence type="ECO:0000313" key="2">
    <source>
        <dbReference type="EMBL" id="KAJ8878943.1"/>
    </source>
</evidence>
<dbReference type="EMBL" id="JARBHB010000007">
    <property type="protein sequence ID" value="KAJ8878943.1"/>
    <property type="molecule type" value="Genomic_DNA"/>
</dbReference>
<comment type="caution">
    <text evidence="2">The sequence shown here is derived from an EMBL/GenBank/DDBJ whole genome shotgun (WGS) entry which is preliminary data.</text>
</comment>